<organism evidence="2 3">
    <name type="scientific">Arenibacter arenosicollis</name>
    <dbReference type="NCBI Taxonomy" id="2762274"/>
    <lineage>
        <taxon>Bacteria</taxon>
        <taxon>Pseudomonadati</taxon>
        <taxon>Bacteroidota</taxon>
        <taxon>Flavobacteriia</taxon>
        <taxon>Flavobacteriales</taxon>
        <taxon>Flavobacteriaceae</taxon>
        <taxon>Arenibacter</taxon>
    </lineage>
</organism>
<dbReference type="CDD" id="cd08276">
    <property type="entry name" value="MDR7"/>
    <property type="match status" value="1"/>
</dbReference>
<dbReference type="SMART" id="SM00829">
    <property type="entry name" value="PKS_ER"/>
    <property type="match status" value="1"/>
</dbReference>
<dbReference type="EMBL" id="JACLHY010000005">
    <property type="protein sequence ID" value="MBC8767746.1"/>
    <property type="molecule type" value="Genomic_DNA"/>
</dbReference>
<dbReference type="InterPro" id="IPR036291">
    <property type="entry name" value="NAD(P)-bd_dom_sf"/>
</dbReference>
<dbReference type="Gene3D" id="3.40.50.720">
    <property type="entry name" value="NAD(P)-binding Rossmann-like Domain"/>
    <property type="match status" value="1"/>
</dbReference>
<sequence length="334" mass="36266">MNTYKIINGILVQVKGQVPSINEHEVLVRIHAVSLNYRDLLVIEGIGQWTPIEDRIPLSDGAGEVIKIGGSITKFKVGDRVTSLISPNWESGKLAPEKIIVTLGGSSLDGVLAEYVVLPENALSKFPDYLSYEEAATLPVAALTAWNAVIEQSTLKLGNTILIIGTGGVSLFALQFSKLSGYHIIITSSSDEKLKKAKELGAHHIINYKKNKDWIKEVLTISEGKGVDQVVDVVEGDHITESLKCIKSEGIVSMVGVIAGIHGSIDTGMIMSKAARIQGVETGSTEMYGRMLAAMHLHRVKPIIHTVFPFEKVPEALLLLKKGDHFGKICIKLE</sequence>
<comment type="caution">
    <text evidence="2">The sequence shown here is derived from an EMBL/GenBank/DDBJ whole genome shotgun (WGS) entry which is preliminary data.</text>
</comment>
<dbReference type="PANTHER" id="PTHR45033:SF2">
    <property type="entry name" value="ZINC-TYPE ALCOHOL DEHYDROGENASE-LIKE PROTEIN C1773.06C"/>
    <property type="match status" value="1"/>
</dbReference>
<evidence type="ECO:0000259" key="1">
    <source>
        <dbReference type="SMART" id="SM00829"/>
    </source>
</evidence>
<dbReference type="PANTHER" id="PTHR45033">
    <property type="match status" value="1"/>
</dbReference>
<evidence type="ECO:0000313" key="2">
    <source>
        <dbReference type="EMBL" id="MBC8767746.1"/>
    </source>
</evidence>
<keyword evidence="3" id="KW-1185">Reference proteome</keyword>
<dbReference type="SUPFAM" id="SSF50129">
    <property type="entry name" value="GroES-like"/>
    <property type="match status" value="1"/>
</dbReference>
<dbReference type="InterPro" id="IPR011032">
    <property type="entry name" value="GroES-like_sf"/>
</dbReference>
<dbReference type="Pfam" id="PF08240">
    <property type="entry name" value="ADH_N"/>
    <property type="match status" value="1"/>
</dbReference>
<dbReference type="RefSeq" id="WP_187582852.1">
    <property type="nucleotide sequence ID" value="NZ_JACLHY010000005.1"/>
</dbReference>
<gene>
    <name evidence="2" type="ORF">H4O18_07055</name>
</gene>
<dbReference type="InterPro" id="IPR013154">
    <property type="entry name" value="ADH-like_N"/>
</dbReference>
<dbReference type="SUPFAM" id="SSF51735">
    <property type="entry name" value="NAD(P)-binding Rossmann-fold domains"/>
    <property type="match status" value="1"/>
</dbReference>
<name>A0ABR7QKN3_9FLAO</name>
<reference evidence="2 3" key="1">
    <citation type="submission" date="2020-08" db="EMBL/GenBank/DDBJ databases">
        <title>Arenibacter gaetbuli sp. nov., isolated from a sand dune.</title>
        <authorList>
            <person name="Park S."/>
            <person name="Yoon J.-H."/>
        </authorList>
    </citation>
    <scope>NUCLEOTIDE SEQUENCE [LARGE SCALE GENOMIC DNA]</scope>
    <source>
        <strain evidence="2 3">BSSL-BM3</strain>
    </source>
</reference>
<dbReference type="InterPro" id="IPR020843">
    <property type="entry name" value="ER"/>
</dbReference>
<evidence type="ECO:0000313" key="3">
    <source>
        <dbReference type="Proteomes" id="UP000618952"/>
    </source>
</evidence>
<dbReference type="Pfam" id="PF00107">
    <property type="entry name" value="ADH_zinc_N"/>
    <property type="match status" value="1"/>
</dbReference>
<protein>
    <submittedName>
        <fullName evidence="2">NAD(P)-dependent alcohol dehydrogenase</fullName>
    </submittedName>
</protein>
<proteinExistence type="predicted"/>
<accession>A0ABR7QKN3</accession>
<dbReference type="InterPro" id="IPR052711">
    <property type="entry name" value="Zinc_ADH-like"/>
</dbReference>
<dbReference type="Gene3D" id="3.90.180.10">
    <property type="entry name" value="Medium-chain alcohol dehydrogenases, catalytic domain"/>
    <property type="match status" value="1"/>
</dbReference>
<dbReference type="Proteomes" id="UP000618952">
    <property type="component" value="Unassembled WGS sequence"/>
</dbReference>
<dbReference type="InterPro" id="IPR013149">
    <property type="entry name" value="ADH-like_C"/>
</dbReference>
<feature type="domain" description="Enoyl reductase (ER)" evidence="1">
    <location>
        <begin position="9"/>
        <end position="331"/>
    </location>
</feature>